<keyword evidence="2" id="KW-1185">Reference proteome</keyword>
<organism evidence="1 2">
    <name type="scientific">Ditylenchus destructor</name>
    <dbReference type="NCBI Taxonomy" id="166010"/>
    <lineage>
        <taxon>Eukaryota</taxon>
        <taxon>Metazoa</taxon>
        <taxon>Ecdysozoa</taxon>
        <taxon>Nematoda</taxon>
        <taxon>Chromadorea</taxon>
        <taxon>Rhabditida</taxon>
        <taxon>Tylenchina</taxon>
        <taxon>Tylenchomorpha</taxon>
        <taxon>Sphaerularioidea</taxon>
        <taxon>Anguinidae</taxon>
        <taxon>Anguininae</taxon>
        <taxon>Ditylenchus</taxon>
    </lineage>
</organism>
<dbReference type="AlphaFoldDB" id="A0AAD4MJZ8"/>
<accession>A0AAD4MJZ8</accession>
<evidence type="ECO:0000313" key="2">
    <source>
        <dbReference type="Proteomes" id="UP001201812"/>
    </source>
</evidence>
<dbReference type="Proteomes" id="UP001201812">
    <property type="component" value="Unassembled WGS sequence"/>
</dbReference>
<name>A0AAD4MJZ8_9BILA</name>
<sequence length="747" mass="86291">MPYRKKVEIPDTAWLDALKFITGPQWMKIRFVSRQLAKVVHGNVSGLPSIVIDNVNFSEIHTPLKPSEMVASGVTIPPNGKTEWFMKRGINFDASTGLQHRDAVIGIGAVLGNRNKPSIYYYADMNELSKTSMITRRKPKTVWRKIDRVSGQECQENRKPQNSIFSAEFNPNRNIYSWPSMEYFLNLLYNPRTYIKEVEMYPLNENLTNAYHIGDAYGSYVHCGKFTVKGDFCKSLPWLELNIRADTIYFPGDLTNIENYNIIDFLFYSSWKCALSQIKFEWVCDWKLFVNILIQEFRTLATIKHATPSIQFSFYKYIGEKPDLNFLSWNSEVVKQKPEDSQSAEAAYVVSSGTNRMDVAIFKRYVESGTIETLRVSDGVKAKTIYDVSIRAYSNQPAAPSRGKVHVLDDAWLEALKFLKFSNWAKALFVSGQLACAIQRNLSCLPRIIVENATMSKMTSHSGDDVVFKSFPSITDVPASVKREKPVIGISSDNCIGMRLRSVKQFKKPVNFCAPFDKCEERSWVYLKYLLEWLYYPAAYIENVEMFALNQKITDILFYGEVRGSFTWKGDTDLDRFRKSLSWLERNVRANTIHFPEHIDYKNENIYEPIANFLMDASWKCARQEVNFKCLCNLGLFLQALIKKFQTISFVRKDVPMFTTSTYGNDETMSRLLLGHDVMKLESDDSESADVYIITNGDNRMQIEITDRQKHGIHGYQDVTNDHRKYHENWRNHGLHMFDVYIKVNSL</sequence>
<dbReference type="EMBL" id="JAKKPZ010000274">
    <property type="protein sequence ID" value="KAI1697320.1"/>
    <property type="molecule type" value="Genomic_DNA"/>
</dbReference>
<reference evidence="1" key="1">
    <citation type="submission" date="2022-01" db="EMBL/GenBank/DDBJ databases">
        <title>Genome Sequence Resource for Two Populations of Ditylenchus destructor, the Migratory Endoparasitic Phytonematode.</title>
        <authorList>
            <person name="Zhang H."/>
            <person name="Lin R."/>
            <person name="Xie B."/>
        </authorList>
    </citation>
    <scope>NUCLEOTIDE SEQUENCE</scope>
    <source>
        <strain evidence="1">BazhouSP</strain>
    </source>
</reference>
<protein>
    <submittedName>
        <fullName evidence="1">Uncharacterized protein</fullName>
    </submittedName>
</protein>
<proteinExistence type="predicted"/>
<gene>
    <name evidence="1" type="ORF">DdX_18563</name>
</gene>
<evidence type="ECO:0000313" key="1">
    <source>
        <dbReference type="EMBL" id="KAI1697320.1"/>
    </source>
</evidence>
<comment type="caution">
    <text evidence="1">The sequence shown here is derived from an EMBL/GenBank/DDBJ whole genome shotgun (WGS) entry which is preliminary data.</text>
</comment>